<evidence type="ECO:0000256" key="2">
    <source>
        <dbReference type="ARBA" id="ARBA00009760"/>
    </source>
</evidence>
<dbReference type="PANTHER" id="PTHR42874:SF1">
    <property type="entry name" value="URICASE"/>
    <property type="match status" value="1"/>
</dbReference>
<dbReference type="NCBIfam" id="TIGR03383">
    <property type="entry name" value="urate_oxi"/>
    <property type="match status" value="1"/>
</dbReference>
<reference evidence="8" key="1">
    <citation type="journal article" date="2019" name="Int. J. Syst. Evol. Microbiol.">
        <title>The Global Catalogue of Microorganisms (GCM) 10K type strain sequencing project: providing services to taxonomists for standard genome sequencing and annotation.</title>
        <authorList>
            <consortium name="The Broad Institute Genomics Platform"/>
            <consortium name="The Broad Institute Genome Sequencing Center for Infectious Disease"/>
            <person name="Wu L."/>
            <person name="Ma J."/>
        </authorList>
    </citation>
    <scope>NUCLEOTIDE SEQUENCE [LARGE SCALE GENOMIC DNA]</scope>
    <source>
        <strain evidence="8">JCM 9458</strain>
    </source>
</reference>
<dbReference type="SUPFAM" id="SSF55620">
    <property type="entry name" value="Tetrahydrobiopterin biosynthesis enzymes-like"/>
    <property type="match status" value="2"/>
</dbReference>
<evidence type="ECO:0000256" key="1">
    <source>
        <dbReference type="ARBA" id="ARBA00004831"/>
    </source>
</evidence>
<dbReference type="PIRSF" id="PIRSF000241">
    <property type="entry name" value="Urate_oxidase"/>
    <property type="match status" value="1"/>
</dbReference>
<comment type="caution">
    <text evidence="7">The sequence shown here is derived from an EMBL/GenBank/DDBJ whole genome shotgun (WGS) entry which is preliminary data.</text>
</comment>
<organism evidence="7 8">
    <name type="scientific">Cryptosporangium minutisporangium</name>
    <dbReference type="NCBI Taxonomy" id="113569"/>
    <lineage>
        <taxon>Bacteria</taxon>
        <taxon>Bacillati</taxon>
        <taxon>Actinomycetota</taxon>
        <taxon>Actinomycetes</taxon>
        <taxon>Cryptosporangiales</taxon>
        <taxon>Cryptosporangiaceae</taxon>
        <taxon>Cryptosporangium</taxon>
    </lineage>
</organism>
<evidence type="ECO:0000313" key="8">
    <source>
        <dbReference type="Proteomes" id="UP001501676"/>
    </source>
</evidence>
<comment type="function">
    <text evidence="5 6">Catalyzes the oxidation of uric acid to 5-hydroxyisourate, which is further processed to form (S)-allantoin.</text>
</comment>
<comment type="catalytic activity">
    <reaction evidence="5 6">
        <text>urate + O2 + H2O = 5-hydroxyisourate + H2O2</text>
        <dbReference type="Rhea" id="RHEA:21368"/>
        <dbReference type="ChEBI" id="CHEBI:15377"/>
        <dbReference type="ChEBI" id="CHEBI:15379"/>
        <dbReference type="ChEBI" id="CHEBI:16240"/>
        <dbReference type="ChEBI" id="CHEBI:17775"/>
        <dbReference type="ChEBI" id="CHEBI:18072"/>
        <dbReference type="EC" id="1.7.3.3"/>
    </reaction>
</comment>
<evidence type="ECO:0000313" key="7">
    <source>
        <dbReference type="EMBL" id="GAA3386071.1"/>
    </source>
</evidence>
<protein>
    <recommendedName>
        <fullName evidence="5 6">Uricase</fullName>
        <ecNumber evidence="5 6">1.7.3.3</ecNumber>
    </recommendedName>
    <alternativeName>
        <fullName evidence="5">Urate oxidase</fullName>
    </alternativeName>
</protein>
<gene>
    <name evidence="7" type="primary">pucL</name>
    <name evidence="7" type="ORF">GCM10020369_21990</name>
</gene>
<keyword evidence="8" id="KW-1185">Reference proteome</keyword>
<keyword evidence="3 5" id="KW-0659">Purine metabolism</keyword>
<sequence>MSFTLGANQYGKAGIRLVSVERDGDRHFVTDFTVATALAGRLDDTHYTGDNSAVLATDTQKNTVYAFAREYGVGEPEAFGLRLARHFVKTQEPIYHARIRIEQHTWERLAPHGEPAPHSFVRSGGETRRAEVIVTEEHDVSVSSGLGDLTVLNTTNSEFHGFPRDKYTTLPETRERMLATSVEAWWDHSSEDVDWGKSYADARDALVTAFASTYSLSLQQTLFSMGSHVLRKCPSVDEIRLSLPNKHHNLVDLTPFGLDNPNQVYVAPTEPYGLIQGTVHRERELPSAGPQLW</sequence>
<dbReference type="EMBL" id="BAAAYN010000014">
    <property type="protein sequence ID" value="GAA3386071.1"/>
    <property type="molecule type" value="Genomic_DNA"/>
</dbReference>
<dbReference type="PANTHER" id="PTHR42874">
    <property type="entry name" value="URICASE"/>
    <property type="match status" value="1"/>
</dbReference>
<evidence type="ECO:0000256" key="4">
    <source>
        <dbReference type="ARBA" id="ARBA00023002"/>
    </source>
</evidence>
<dbReference type="EC" id="1.7.3.3" evidence="5 6"/>
<dbReference type="Proteomes" id="UP001501676">
    <property type="component" value="Unassembled WGS sequence"/>
</dbReference>
<dbReference type="InterPro" id="IPR002042">
    <property type="entry name" value="Uricase"/>
</dbReference>
<dbReference type="PRINTS" id="PR00093">
    <property type="entry name" value="URICASE"/>
</dbReference>
<dbReference type="RefSeq" id="WP_345727936.1">
    <property type="nucleotide sequence ID" value="NZ_BAAAYN010000014.1"/>
</dbReference>
<comment type="pathway">
    <text evidence="1 5">Purine metabolism; urate degradation; (S)-allantoin from urate: step 1/3.</text>
</comment>
<evidence type="ECO:0000256" key="6">
    <source>
        <dbReference type="RuleBase" id="RU004455"/>
    </source>
</evidence>
<evidence type="ECO:0000256" key="5">
    <source>
        <dbReference type="PIRNR" id="PIRNR000241"/>
    </source>
</evidence>
<dbReference type="Pfam" id="PF01014">
    <property type="entry name" value="Uricase"/>
    <property type="match status" value="2"/>
</dbReference>
<keyword evidence="4 5" id="KW-0560">Oxidoreductase</keyword>
<comment type="similarity">
    <text evidence="2 5 6">Belongs to the uricase family.</text>
</comment>
<name>A0ABP6SWA9_9ACTN</name>
<dbReference type="Gene3D" id="3.10.270.10">
    <property type="entry name" value="Urate Oxidase"/>
    <property type="match status" value="1"/>
</dbReference>
<proteinExistence type="inferred from homology"/>
<evidence type="ECO:0000256" key="3">
    <source>
        <dbReference type="ARBA" id="ARBA00022631"/>
    </source>
</evidence>
<accession>A0ABP6SWA9</accession>